<gene>
    <name evidence="11" type="primary">RGA3</name>
    <name evidence="11" type="ORF">MA16_Dca007482</name>
</gene>
<dbReference type="PANTHER" id="PTHR36766:SF70">
    <property type="entry name" value="DISEASE RESISTANCE PROTEIN RGA4"/>
    <property type="match status" value="1"/>
</dbReference>
<feature type="domain" description="Disease resistance N-terminal" evidence="8">
    <location>
        <begin position="67"/>
        <end position="149"/>
    </location>
</feature>
<dbReference type="STRING" id="906689.A0A2I0WB82"/>
<dbReference type="InterPro" id="IPR038005">
    <property type="entry name" value="RX-like_CC"/>
</dbReference>
<keyword evidence="6" id="KW-0067">ATP-binding</keyword>
<dbReference type="PANTHER" id="PTHR36766">
    <property type="entry name" value="PLANT BROAD-SPECTRUM MILDEW RESISTANCE PROTEIN RPW8"/>
    <property type="match status" value="1"/>
</dbReference>
<dbReference type="AlphaFoldDB" id="A0A2I0WB82"/>
<proteinExistence type="inferred from homology"/>
<name>A0A2I0WB82_9ASPA</name>
<reference evidence="11 12" key="1">
    <citation type="journal article" date="2016" name="Sci. Rep.">
        <title>The Dendrobium catenatum Lindl. genome sequence provides insights into polysaccharide synthase, floral development and adaptive evolution.</title>
        <authorList>
            <person name="Zhang G.Q."/>
            <person name="Xu Q."/>
            <person name="Bian C."/>
            <person name="Tsai W.C."/>
            <person name="Yeh C.M."/>
            <person name="Liu K.W."/>
            <person name="Yoshida K."/>
            <person name="Zhang L.S."/>
            <person name="Chang S.B."/>
            <person name="Chen F."/>
            <person name="Shi Y."/>
            <person name="Su Y.Y."/>
            <person name="Zhang Y.Q."/>
            <person name="Chen L.J."/>
            <person name="Yin Y."/>
            <person name="Lin M."/>
            <person name="Huang H."/>
            <person name="Deng H."/>
            <person name="Wang Z.W."/>
            <person name="Zhu S.L."/>
            <person name="Zhao X."/>
            <person name="Deng C."/>
            <person name="Niu S.C."/>
            <person name="Huang J."/>
            <person name="Wang M."/>
            <person name="Liu G.H."/>
            <person name="Yang H.J."/>
            <person name="Xiao X.J."/>
            <person name="Hsiao Y.Y."/>
            <person name="Wu W.L."/>
            <person name="Chen Y.Y."/>
            <person name="Mitsuda N."/>
            <person name="Ohme-Takagi M."/>
            <person name="Luo Y.B."/>
            <person name="Van de Peer Y."/>
            <person name="Liu Z.J."/>
        </authorList>
    </citation>
    <scope>NUCLEOTIDE SEQUENCE [LARGE SCALE GENOMIC DNA]</scope>
    <source>
        <tissue evidence="11">The whole plant</tissue>
    </source>
</reference>
<dbReference type="InterPro" id="IPR003591">
    <property type="entry name" value="Leu-rich_rpt_typical-subtyp"/>
</dbReference>
<dbReference type="Gene3D" id="3.40.50.300">
    <property type="entry name" value="P-loop containing nucleotide triphosphate hydrolases"/>
    <property type="match status" value="1"/>
</dbReference>
<dbReference type="Pfam" id="PF00931">
    <property type="entry name" value="NB-ARC"/>
    <property type="match status" value="1"/>
</dbReference>
<dbReference type="SUPFAM" id="SSF52058">
    <property type="entry name" value="L domain-like"/>
    <property type="match status" value="1"/>
</dbReference>
<dbReference type="Pfam" id="PF18052">
    <property type="entry name" value="Rx_N"/>
    <property type="match status" value="1"/>
</dbReference>
<dbReference type="InterPro" id="IPR027417">
    <property type="entry name" value="P-loop_NTPase"/>
</dbReference>
<evidence type="ECO:0000259" key="8">
    <source>
        <dbReference type="Pfam" id="PF18052"/>
    </source>
</evidence>
<dbReference type="InterPro" id="IPR058922">
    <property type="entry name" value="WHD_DRP"/>
</dbReference>
<protein>
    <submittedName>
        <fullName evidence="11">Disease resistance protein RGA3</fullName>
    </submittedName>
</protein>
<evidence type="ECO:0000256" key="5">
    <source>
        <dbReference type="ARBA" id="ARBA00022821"/>
    </source>
</evidence>
<dbReference type="CDD" id="cd14798">
    <property type="entry name" value="RX-CC_like"/>
    <property type="match status" value="1"/>
</dbReference>
<feature type="domain" description="Disease resistance R13L4/SHOC-2-like LRR" evidence="10">
    <location>
        <begin position="606"/>
        <end position="918"/>
    </location>
</feature>
<evidence type="ECO:0000256" key="4">
    <source>
        <dbReference type="ARBA" id="ARBA00022741"/>
    </source>
</evidence>
<dbReference type="PROSITE" id="PS51450">
    <property type="entry name" value="LRR"/>
    <property type="match status" value="1"/>
</dbReference>
<evidence type="ECO:0000259" key="10">
    <source>
        <dbReference type="Pfam" id="PF23598"/>
    </source>
</evidence>
<keyword evidence="5" id="KW-0611">Plant defense</keyword>
<dbReference type="GO" id="GO:0009626">
    <property type="term" value="P:plant-type hypersensitive response"/>
    <property type="evidence" value="ECO:0007669"/>
    <property type="project" value="UniProtKB-ARBA"/>
</dbReference>
<dbReference type="SUPFAM" id="SSF52540">
    <property type="entry name" value="P-loop containing nucleoside triphosphate hydrolases"/>
    <property type="match status" value="1"/>
</dbReference>
<dbReference type="Gene3D" id="1.10.8.430">
    <property type="entry name" value="Helical domain of apoptotic protease-activating factors"/>
    <property type="match status" value="1"/>
</dbReference>
<feature type="domain" description="NB-ARC" evidence="7">
    <location>
        <begin position="238"/>
        <end position="397"/>
    </location>
</feature>
<evidence type="ECO:0000259" key="9">
    <source>
        <dbReference type="Pfam" id="PF23559"/>
    </source>
</evidence>
<dbReference type="InterPro" id="IPR036388">
    <property type="entry name" value="WH-like_DNA-bd_sf"/>
</dbReference>
<organism evidence="11 12">
    <name type="scientific">Dendrobium catenatum</name>
    <dbReference type="NCBI Taxonomy" id="906689"/>
    <lineage>
        <taxon>Eukaryota</taxon>
        <taxon>Viridiplantae</taxon>
        <taxon>Streptophyta</taxon>
        <taxon>Embryophyta</taxon>
        <taxon>Tracheophyta</taxon>
        <taxon>Spermatophyta</taxon>
        <taxon>Magnoliopsida</taxon>
        <taxon>Liliopsida</taxon>
        <taxon>Asparagales</taxon>
        <taxon>Orchidaceae</taxon>
        <taxon>Epidendroideae</taxon>
        <taxon>Malaxideae</taxon>
        <taxon>Dendrobiinae</taxon>
        <taxon>Dendrobium</taxon>
    </lineage>
</organism>
<dbReference type="InterPro" id="IPR001611">
    <property type="entry name" value="Leu-rich_rpt"/>
</dbReference>
<evidence type="ECO:0000256" key="3">
    <source>
        <dbReference type="ARBA" id="ARBA00022737"/>
    </source>
</evidence>
<comment type="similarity">
    <text evidence="1">Belongs to the disease resistance NB-LRR family.</text>
</comment>
<evidence type="ECO:0000259" key="7">
    <source>
        <dbReference type="Pfam" id="PF00931"/>
    </source>
</evidence>
<dbReference type="PRINTS" id="PR00364">
    <property type="entry name" value="DISEASERSIST"/>
</dbReference>
<keyword evidence="12" id="KW-1185">Reference proteome</keyword>
<dbReference type="GO" id="GO:0005524">
    <property type="term" value="F:ATP binding"/>
    <property type="evidence" value="ECO:0007669"/>
    <property type="project" value="UniProtKB-KW"/>
</dbReference>
<reference evidence="11 12" key="2">
    <citation type="journal article" date="2017" name="Nature">
        <title>The Apostasia genome and the evolution of orchids.</title>
        <authorList>
            <person name="Zhang G.Q."/>
            <person name="Liu K.W."/>
            <person name="Li Z."/>
            <person name="Lohaus R."/>
            <person name="Hsiao Y.Y."/>
            <person name="Niu S.C."/>
            <person name="Wang J.Y."/>
            <person name="Lin Y.C."/>
            <person name="Xu Q."/>
            <person name="Chen L.J."/>
            <person name="Yoshida K."/>
            <person name="Fujiwara S."/>
            <person name="Wang Z.W."/>
            <person name="Zhang Y.Q."/>
            <person name="Mitsuda N."/>
            <person name="Wang M."/>
            <person name="Liu G.H."/>
            <person name="Pecoraro L."/>
            <person name="Huang H.X."/>
            <person name="Xiao X.J."/>
            <person name="Lin M."/>
            <person name="Wu X.Y."/>
            <person name="Wu W.L."/>
            <person name="Chen Y.Y."/>
            <person name="Chang S.B."/>
            <person name="Sakamoto S."/>
            <person name="Ohme-Takagi M."/>
            <person name="Yagi M."/>
            <person name="Zeng S.J."/>
            <person name="Shen C.Y."/>
            <person name="Yeh C.M."/>
            <person name="Luo Y.B."/>
            <person name="Tsai W.C."/>
            <person name="Van de Peer Y."/>
            <person name="Liu Z.J."/>
        </authorList>
    </citation>
    <scope>NUCLEOTIDE SEQUENCE [LARGE SCALE GENOMIC DNA]</scope>
    <source>
        <tissue evidence="11">The whole plant</tissue>
    </source>
</reference>
<evidence type="ECO:0000313" key="12">
    <source>
        <dbReference type="Proteomes" id="UP000233837"/>
    </source>
</evidence>
<dbReference type="FunFam" id="1.10.10.10:FF:000322">
    <property type="entry name" value="Probable disease resistance protein At1g63360"/>
    <property type="match status" value="1"/>
</dbReference>
<dbReference type="InterPro" id="IPR042197">
    <property type="entry name" value="Apaf_helical"/>
</dbReference>
<dbReference type="GO" id="GO:0043531">
    <property type="term" value="F:ADP binding"/>
    <property type="evidence" value="ECO:0007669"/>
    <property type="project" value="InterPro"/>
</dbReference>
<dbReference type="Gene3D" id="1.20.5.4130">
    <property type="match status" value="1"/>
</dbReference>
<dbReference type="InterPro" id="IPR055414">
    <property type="entry name" value="LRR_R13L4/SHOC2-like"/>
</dbReference>
<dbReference type="Gene3D" id="3.80.10.10">
    <property type="entry name" value="Ribonuclease Inhibitor"/>
    <property type="match status" value="2"/>
</dbReference>
<dbReference type="Proteomes" id="UP000233837">
    <property type="component" value="Unassembled WGS sequence"/>
</dbReference>
<dbReference type="GO" id="GO:0002758">
    <property type="term" value="P:innate immune response-activating signaling pathway"/>
    <property type="evidence" value="ECO:0007669"/>
    <property type="project" value="UniProtKB-ARBA"/>
</dbReference>
<evidence type="ECO:0000256" key="6">
    <source>
        <dbReference type="ARBA" id="ARBA00022840"/>
    </source>
</evidence>
<dbReference type="Gene3D" id="1.10.10.10">
    <property type="entry name" value="Winged helix-like DNA-binding domain superfamily/Winged helix DNA-binding domain"/>
    <property type="match status" value="1"/>
</dbReference>
<dbReference type="InterPro" id="IPR002182">
    <property type="entry name" value="NB-ARC"/>
</dbReference>
<dbReference type="EMBL" id="KZ502795">
    <property type="protein sequence ID" value="PKU72919.1"/>
    <property type="molecule type" value="Genomic_DNA"/>
</dbReference>
<feature type="domain" description="Disease resistance protein winged helix" evidence="9">
    <location>
        <begin position="489"/>
        <end position="558"/>
    </location>
</feature>
<keyword evidence="3" id="KW-0677">Repeat</keyword>
<evidence type="ECO:0000256" key="2">
    <source>
        <dbReference type="ARBA" id="ARBA00022614"/>
    </source>
</evidence>
<dbReference type="SMART" id="SM00369">
    <property type="entry name" value="LRR_TYP"/>
    <property type="match status" value="4"/>
</dbReference>
<dbReference type="GO" id="GO:0042742">
    <property type="term" value="P:defense response to bacterium"/>
    <property type="evidence" value="ECO:0007669"/>
    <property type="project" value="UniProtKB-ARBA"/>
</dbReference>
<dbReference type="Pfam" id="PF23559">
    <property type="entry name" value="WHD_DRP"/>
    <property type="match status" value="1"/>
</dbReference>
<sequence>MKGEGILWSCCDEGAYINKSVAMIHSCGGATGKTTRDDHSALPNLRDSFPCCSQSLSRKMTMILDAFVGKCVERLLSFIEEKAVMMLGVKEDLKKLLRTMVRIQKVLEDAERRKLEDSSINNWVNELKDVMYDAEDIIDLSLIEGSQLLDKNPSSSSNPSCNFSCFSCFLCAPHRYEIGERINSINSRLEEIYKDRLQFNLDHQNTKTNITTVNSHQTSPLIAELEVVGREIEDATKDMIKSMIRGEVRKFSVFAITGMGGIGKTTLAQKIFNHKKVQTKFQIKLWVCVSQNYNEIDLLKQVIRGAMASYGDANTKAELEPLLRSAVSGKSVFLVLDDVWRADVWIDLLRSPLHSALIDSLILITSRDENVAKQMGSVYIHHVIQLPVETGWEMLTRRLVMIGGREEDIYKLRELGIQIVEKCHGVPLAIKAMAGVLAKKEPIAKEWMKILNNNAWNMNKLPEEIRGALYLSYDDLPSPLKQCFHYCSLFPEDWILFREDLVRLWVAEGFIKEEGDSLMEDTAKEYYHELTRRNLLQLNPLNYDGNSCKMHDLFRALAQFLSRDESFSGNVTEKSTISLTKLRRLALTGQGNAMIVLDAITEPKCLRTLFIFSGFQALDFNQLARFLHLRVLDLTENEIESIPNFIRDLIHLRHLDLDRSHVRHLPESIGRLSNLQFLSLCGCKYLTHLPQSITQLQNLRRLALLDTPLSFIPKGIERLKQLNGLKGFVVGDDSISDLVGGEQIIMHSRLKDLSSLSNLSILNVYNLERARSGSLVLRELSRLKELQLSCSPVHCNDENNSEKEIVLIEKLFEELVPPKSLEELYIKCYFGNSYPKWMMSLSLGSYLPYLSILDLVDNISSHLLPPLGQLPSLRILYIAGGNAVKSIGPEFLGGGVVAARSENKIAFPLLQLLTIHRMENLHECFFSYDEDNDGSQKLVLFPRLHELIIVDCPKLRSLPGELGRTGLKKLFVTGASSLKELENLTQLSEWIDLHENQSLERISNLPLLKCLTVRGCYALKCVESLDGLQQLELVDDSMDCLPEWLLRLIEELLRGREAQDDGDDFLLQLWCNERLLRRCQRGGEDWAFIQHIPRMNAYIKQGEGYLRFVKLPFCYETNI</sequence>
<keyword evidence="2" id="KW-0433">Leucine-rich repeat</keyword>
<dbReference type="InterPro" id="IPR032675">
    <property type="entry name" value="LRR_dom_sf"/>
</dbReference>
<dbReference type="InterPro" id="IPR041118">
    <property type="entry name" value="Rx_N"/>
</dbReference>
<dbReference type="Pfam" id="PF23598">
    <property type="entry name" value="LRR_14"/>
    <property type="match status" value="1"/>
</dbReference>
<evidence type="ECO:0000313" key="11">
    <source>
        <dbReference type="EMBL" id="PKU72919.1"/>
    </source>
</evidence>
<keyword evidence="4" id="KW-0547">Nucleotide-binding</keyword>
<accession>A0A2I0WB82</accession>
<evidence type="ECO:0000256" key="1">
    <source>
        <dbReference type="ARBA" id="ARBA00008894"/>
    </source>
</evidence>